<comment type="caution">
    <text evidence="2">The sequence shown here is derived from an EMBL/GenBank/DDBJ whole genome shotgun (WGS) entry which is preliminary data.</text>
</comment>
<dbReference type="AlphaFoldDB" id="A0AAU9PSQ4"/>
<keyword evidence="3" id="KW-1185">Reference proteome</keyword>
<dbReference type="Proteomes" id="UP001157418">
    <property type="component" value="Unassembled WGS sequence"/>
</dbReference>
<evidence type="ECO:0000256" key="1">
    <source>
        <dbReference type="SAM" id="MobiDB-lite"/>
    </source>
</evidence>
<accession>A0AAU9PSQ4</accession>
<protein>
    <submittedName>
        <fullName evidence="2">Uncharacterized protein</fullName>
    </submittedName>
</protein>
<proteinExistence type="predicted"/>
<reference evidence="2 3" key="1">
    <citation type="submission" date="2022-01" db="EMBL/GenBank/DDBJ databases">
        <authorList>
            <person name="Xiong W."/>
            <person name="Schranz E."/>
        </authorList>
    </citation>
    <scope>NUCLEOTIDE SEQUENCE [LARGE SCALE GENOMIC DNA]</scope>
</reference>
<organism evidence="2 3">
    <name type="scientific">Lactuca virosa</name>
    <dbReference type="NCBI Taxonomy" id="75947"/>
    <lineage>
        <taxon>Eukaryota</taxon>
        <taxon>Viridiplantae</taxon>
        <taxon>Streptophyta</taxon>
        <taxon>Embryophyta</taxon>
        <taxon>Tracheophyta</taxon>
        <taxon>Spermatophyta</taxon>
        <taxon>Magnoliopsida</taxon>
        <taxon>eudicotyledons</taxon>
        <taxon>Gunneridae</taxon>
        <taxon>Pentapetalae</taxon>
        <taxon>asterids</taxon>
        <taxon>campanulids</taxon>
        <taxon>Asterales</taxon>
        <taxon>Asteraceae</taxon>
        <taxon>Cichorioideae</taxon>
        <taxon>Cichorieae</taxon>
        <taxon>Lactucinae</taxon>
        <taxon>Lactuca</taxon>
    </lineage>
</organism>
<name>A0AAU9PSQ4_9ASTR</name>
<dbReference type="EMBL" id="CAKMRJ010005745">
    <property type="protein sequence ID" value="CAH1452676.1"/>
    <property type="molecule type" value="Genomic_DNA"/>
</dbReference>
<feature type="region of interest" description="Disordered" evidence="1">
    <location>
        <begin position="61"/>
        <end position="84"/>
    </location>
</feature>
<sequence length="84" mass="9212">MLPQSASIRTHLTTQQPSCRLLVADFHPPPLSPLGATQGLISGLTNISAVTQVIHDQEKACKEDEVKQAHSSLDSHEDRQHHQV</sequence>
<evidence type="ECO:0000313" key="2">
    <source>
        <dbReference type="EMBL" id="CAH1452676.1"/>
    </source>
</evidence>
<evidence type="ECO:0000313" key="3">
    <source>
        <dbReference type="Proteomes" id="UP001157418"/>
    </source>
</evidence>
<gene>
    <name evidence="2" type="ORF">LVIROSA_LOCUS37965</name>
</gene>